<evidence type="ECO:0000313" key="4">
    <source>
        <dbReference type="Ensembl" id="ENSORLP00000031619.1"/>
    </source>
</evidence>
<dbReference type="Ensembl" id="ENSORLT00000044193.1">
    <property type="protein sequence ID" value="ENSORLP00000031619.1"/>
    <property type="gene ID" value="ENSORLG00000023137.1"/>
</dbReference>
<dbReference type="Gene3D" id="2.60.40.10">
    <property type="entry name" value="Immunoglobulins"/>
    <property type="match status" value="1"/>
</dbReference>
<keyword evidence="1" id="KW-0732">Signal</keyword>
<dbReference type="AlphaFoldDB" id="A0A3B3HIP9"/>
<dbReference type="Pfam" id="PF07686">
    <property type="entry name" value="V-set"/>
    <property type="match status" value="1"/>
</dbReference>
<dbReference type="InParanoid" id="A0A3B3HIP9"/>
<keyword evidence="5" id="KW-1185">Reference proteome</keyword>
<accession>A0A3B3HIP9</accession>
<dbReference type="SMART" id="SM00406">
    <property type="entry name" value="IGv"/>
    <property type="match status" value="1"/>
</dbReference>
<dbReference type="GeneTree" id="ENSGT00940000170858"/>
<evidence type="ECO:0000256" key="1">
    <source>
        <dbReference type="ARBA" id="ARBA00022729"/>
    </source>
</evidence>
<sequence>MLTCSILIFPAVHQSPSEILTRPEQSVQISCSHSKTDYWQMLWYQRPPGDTAMKLIRYLYMKDPTVERPFQKHFSLSGDLSGNTQKNSSLVIRNAEQNLNAVYYCAAREARQRKSSLIATKTLIEPL</sequence>
<reference evidence="4 5" key="1">
    <citation type="journal article" date="2007" name="Nature">
        <title>The medaka draft genome and insights into vertebrate genome evolution.</title>
        <authorList>
            <person name="Kasahara M."/>
            <person name="Naruse K."/>
            <person name="Sasaki S."/>
            <person name="Nakatani Y."/>
            <person name="Qu W."/>
            <person name="Ahsan B."/>
            <person name="Yamada T."/>
            <person name="Nagayasu Y."/>
            <person name="Doi K."/>
            <person name="Kasai Y."/>
            <person name="Jindo T."/>
            <person name="Kobayashi D."/>
            <person name="Shimada A."/>
            <person name="Toyoda A."/>
            <person name="Kuroki Y."/>
            <person name="Fujiyama A."/>
            <person name="Sasaki T."/>
            <person name="Shimizu A."/>
            <person name="Asakawa S."/>
            <person name="Shimizu N."/>
            <person name="Hashimoto S."/>
            <person name="Yang J."/>
            <person name="Lee Y."/>
            <person name="Matsushima K."/>
            <person name="Sugano S."/>
            <person name="Sakaizumi M."/>
            <person name="Narita T."/>
            <person name="Ohishi K."/>
            <person name="Haga S."/>
            <person name="Ohta F."/>
            <person name="Nomoto H."/>
            <person name="Nogata K."/>
            <person name="Morishita T."/>
            <person name="Endo T."/>
            <person name="Shin-I T."/>
            <person name="Takeda H."/>
            <person name="Morishita S."/>
            <person name="Kohara Y."/>
        </authorList>
    </citation>
    <scope>NUCLEOTIDE SEQUENCE [LARGE SCALE GENOMIC DNA]</scope>
    <source>
        <strain evidence="4 5">Hd-rR</strain>
    </source>
</reference>
<dbReference type="GO" id="GO:0007166">
    <property type="term" value="P:cell surface receptor signaling pathway"/>
    <property type="evidence" value="ECO:0000318"/>
    <property type="project" value="GO_Central"/>
</dbReference>
<protein>
    <recommendedName>
        <fullName evidence="3">Ig-like domain-containing protein</fullName>
    </recommendedName>
</protein>
<dbReference type="Proteomes" id="UP000001038">
    <property type="component" value="Chromosome 22"/>
</dbReference>
<reference evidence="4" key="2">
    <citation type="submission" date="2025-08" db="UniProtKB">
        <authorList>
            <consortium name="Ensembl"/>
        </authorList>
    </citation>
    <scope>IDENTIFICATION</scope>
    <source>
        <strain evidence="4">Hd-rR</strain>
    </source>
</reference>
<dbReference type="SUPFAM" id="SSF48726">
    <property type="entry name" value="Immunoglobulin"/>
    <property type="match status" value="1"/>
</dbReference>
<dbReference type="Bgee" id="ENSORLG00000023137">
    <property type="expression patterns" value="Expressed in pharyngeal gill and 1 other cell type or tissue"/>
</dbReference>
<dbReference type="InterPro" id="IPR050413">
    <property type="entry name" value="TCR_beta_variable"/>
</dbReference>
<name>A0A3B3HIP9_ORYLA</name>
<dbReference type="PANTHER" id="PTHR23268">
    <property type="entry name" value="T-CELL RECEPTOR BETA CHAIN"/>
    <property type="match status" value="1"/>
</dbReference>
<keyword evidence="2" id="KW-0391">Immunity</keyword>
<dbReference type="InterPro" id="IPR013106">
    <property type="entry name" value="Ig_V-set"/>
</dbReference>
<dbReference type="PANTHER" id="PTHR23268:SF102">
    <property type="entry name" value="IMMUNOGLOBULIN V-SET DOMAIN-CONTAINING PROTEIN"/>
    <property type="match status" value="1"/>
</dbReference>
<dbReference type="InterPro" id="IPR013783">
    <property type="entry name" value="Ig-like_fold"/>
</dbReference>
<dbReference type="GO" id="GO:0002376">
    <property type="term" value="P:immune system process"/>
    <property type="evidence" value="ECO:0007669"/>
    <property type="project" value="UniProtKB-KW"/>
</dbReference>
<dbReference type="SMART" id="SM00409">
    <property type="entry name" value="IG"/>
    <property type="match status" value="1"/>
</dbReference>
<proteinExistence type="predicted"/>
<dbReference type="InterPro" id="IPR003599">
    <property type="entry name" value="Ig_sub"/>
</dbReference>
<evidence type="ECO:0000256" key="2">
    <source>
        <dbReference type="ARBA" id="ARBA00022859"/>
    </source>
</evidence>
<dbReference type="InterPro" id="IPR036179">
    <property type="entry name" value="Ig-like_dom_sf"/>
</dbReference>
<feature type="domain" description="Ig-like" evidence="3">
    <location>
        <begin position="10"/>
        <end position="116"/>
    </location>
</feature>
<evidence type="ECO:0000259" key="3">
    <source>
        <dbReference type="PROSITE" id="PS50835"/>
    </source>
</evidence>
<dbReference type="PROSITE" id="PS50835">
    <property type="entry name" value="IG_LIKE"/>
    <property type="match status" value="1"/>
</dbReference>
<evidence type="ECO:0000313" key="5">
    <source>
        <dbReference type="Proteomes" id="UP000001038"/>
    </source>
</evidence>
<dbReference type="InterPro" id="IPR007110">
    <property type="entry name" value="Ig-like_dom"/>
</dbReference>
<organism evidence="4 5">
    <name type="scientific">Oryzias latipes</name>
    <name type="common">Japanese rice fish</name>
    <name type="synonym">Japanese killifish</name>
    <dbReference type="NCBI Taxonomy" id="8090"/>
    <lineage>
        <taxon>Eukaryota</taxon>
        <taxon>Metazoa</taxon>
        <taxon>Chordata</taxon>
        <taxon>Craniata</taxon>
        <taxon>Vertebrata</taxon>
        <taxon>Euteleostomi</taxon>
        <taxon>Actinopterygii</taxon>
        <taxon>Neopterygii</taxon>
        <taxon>Teleostei</taxon>
        <taxon>Neoteleostei</taxon>
        <taxon>Acanthomorphata</taxon>
        <taxon>Ovalentaria</taxon>
        <taxon>Atherinomorphae</taxon>
        <taxon>Beloniformes</taxon>
        <taxon>Adrianichthyidae</taxon>
        <taxon>Oryziinae</taxon>
        <taxon>Oryzias</taxon>
    </lineage>
</organism>
<reference evidence="4" key="3">
    <citation type="submission" date="2025-09" db="UniProtKB">
        <authorList>
            <consortium name="Ensembl"/>
        </authorList>
    </citation>
    <scope>IDENTIFICATION</scope>
    <source>
        <strain evidence="4">Hd-rR</strain>
    </source>
</reference>
<dbReference type="GO" id="GO:0005886">
    <property type="term" value="C:plasma membrane"/>
    <property type="evidence" value="ECO:0000318"/>
    <property type="project" value="GO_Central"/>
</dbReference>